<dbReference type="Proteomes" id="UP000198211">
    <property type="component" value="Unassembled WGS sequence"/>
</dbReference>
<accession>A0A225UPG7</accession>
<evidence type="ECO:0000313" key="3">
    <source>
        <dbReference type="Proteomes" id="UP000198211"/>
    </source>
</evidence>
<dbReference type="AlphaFoldDB" id="A0A225UPG7"/>
<feature type="compositionally biased region" description="Basic and acidic residues" evidence="1">
    <location>
        <begin position="151"/>
        <end position="163"/>
    </location>
</feature>
<organism evidence="2 3">
    <name type="scientific">Phytophthora megakarya</name>
    <dbReference type="NCBI Taxonomy" id="4795"/>
    <lineage>
        <taxon>Eukaryota</taxon>
        <taxon>Sar</taxon>
        <taxon>Stramenopiles</taxon>
        <taxon>Oomycota</taxon>
        <taxon>Peronosporomycetes</taxon>
        <taxon>Peronosporales</taxon>
        <taxon>Peronosporaceae</taxon>
        <taxon>Phytophthora</taxon>
    </lineage>
</organism>
<proteinExistence type="predicted"/>
<feature type="compositionally biased region" description="Acidic residues" evidence="1">
    <location>
        <begin position="211"/>
        <end position="221"/>
    </location>
</feature>
<name>A0A225UPG7_9STRA</name>
<reference evidence="3" key="1">
    <citation type="submission" date="2017-03" db="EMBL/GenBank/DDBJ databases">
        <title>Phytopthora megakarya and P. palmivora, two closely related causual agents of cacao black pod achieved similar genome size and gene model numbers by different mechanisms.</title>
        <authorList>
            <person name="Ali S."/>
            <person name="Shao J."/>
            <person name="Larry D.J."/>
            <person name="Kronmiller B."/>
            <person name="Shen D."/>
            <person name="Strem M.D."/>
            <person name="Melnick R.L."/>
            <person name="Guiltinan M.J."/>
            <person name="Tyler B.M."/>
            <person name="Meinhardt L.W."/>
            <person name="Bailey B.A."/>
        </authorList>
    </citation>
    <scope>NUCLEOTIDE SEQUENCE [LARGE SCALE GENOMIC DNA]</scope>
    <source>
        <strain evidence="3">zdho120</strain>
    </source>
</reference>
<evidence type="ECO:0008006" key="4">
    <source>
        <dbReference type="Google" id="ProtNLM"/>
    </source>
</evidence>
<keyword evidence="3" id="KW-1185">Reference proteome</keyword>
<comment type="caution">
    <text evidence="2">The sequence shown here is derived from an EMBL/GenBank/DDBJ whole genome shotgun (WGS) entry which is preliminary data.</text>
</comment>
<feature type="region of interest" description="Disordered" evidence="1">
    <location>
        <begin position="136"/>
        <end position="226"/>
    </location>
</feature>
<evidence type="ECO:0000313" key="2">
    <source>
        <dbReference type="EMBL" id="OWY94893.1"/>
    </source>
</evidence>
<protein>
    <recommendedName>
        <fullName evidence="4">Eukaryotic/viral aspartic protease</fullName>
    </recommendedName>
</protein>
<gene>
    <name evidence="2" type="ORF">PHMEG_00035251</name>
</gene>
<sequence length="259" mass="29025">MWIMEHSAGVDVVLGTDFMIPAGVRLDLFHGTGRLPDEVTVPLVMSANTVDDDPGKPVWVRLTNVSDRAARCYKHSSVVLWIPKGELPREVGYVRLDSSKYNEWQVLAFAEGRDDTLLRKEKELYECWLAEQPPSVERQEYSTPAHILTRPTEDSVAPKESSRDISGSDDGGDDMNSYRSMRLRDESEASVAVGVEEEAGEEPYTHPTEFSDVEDDEEDPAGDSVDMLELAYISAMHEVEAEIATGNQDKDENCPRRPY</sequence>
<dbReference type="EMBL" id="NBNE01013686">
    <property type="protein sequence ID" value="OWY94893.1"/>
    <property type="molecule type" value="Genomic_DNA"/>
</dbReference>
<evidence type="ECO:0000256" key="1">
    <source>
        <dbReference type="SAM" id="MobiDB-lite"/>
    </source>
</evidence>